<dbReference type="InterPro" id="IPR000524">
    <property type="entry name" value="Tscrpt_reg_HTH_GntR"/>
</dbReference>
<dbReference type="OrthoDB" id="4164516at2"/>
<evidence type="ECO:0000313" key="5">
    <source>
        <dbReference type="EMBL" id="ABG03528.1"/>
    </source>
</evidence>
<dbReference type="SUPFAM" id="SSF48008">
    <property type="entry name" value="GntR ligand-binding domain-like"/>
    <property type="match status" value="1"/>
</dbReference>
<proteinExistence type="predicted"/>
<accession>Q1AYK0</accession>
<dbReference type="PANTHER" id="PTHR43537">
    <property type="entry name" value="TRANSCRIPTIONAL REGULATOR, GNTR FAMILY"/>
    <property type="match status" value="1"/>
</dbReference>
<dbReference type="Gene3D" id="1.20.120.530">
    <property type="entry name" value="GntR ligand-binding domain-like"/>
    <property type="match status" value="1"/>
</dbReference>
<dbReference type="SMART" id="SM00895">
    <property type="entry name" value="FCD"/>
    <property type="match status" value="1"/>
</dbReference>
<dbReference type="GO" id="GO:0003677">
    <property type="term" value="F:DNA binding"/>
    <property type="evidence" value="ECO:0007669"/>
    <property type="project" value="UniProtKB-KW"/>
</dbReference>
<sequence length="252" mass="27687">MTMCGGMGGATRRVRLRDRAAERLLEMILSGGLAVGERLPPERELVERLGVSRTVVREALNLLEARGVVSIEHGRGAVVSGGNPAAVQEALSALLRVRSRSLLELQEIRRILEVEVAGLAAERAGPEEVRAMREQLERMRAQIDAPEGYVDADVEFHAQLARATGNGVLLTMLEPVVELLRESRKVSASLPGAALRALEEHERILGCVERGDARGAREEMRAHLEHTHRDIREALEEGLLADGRATRREEGR</sequence>
<dbReference type="PANTHER" id="PTHR43537:SF5">
    <property type="entry name" value="UXU OPERON TRANSCRIPTIONAL REGULATOR"/>
    <property type="match status" value="1"/>
</dbReference>
<dbReference type="PRINTS" id="PR00035">
    <property type="entry name" value="HTHGNTR"/>
</dbReference>
<dbReference type="SMART" id="SM00345">
    <property type="entry name" value="HTH_GNTR"/>
    <property type="match status" value="1"/>
</dbReference>
<dbReference type="STRING" id="266117.Rxyl_0554"/>
<dbReference type="InterPro" id="IPR008920">
    <property type="entry name" value="TF_FadR/GntR_C"/>
</dbReference>
<evidence type="ECO:0000259" key="4">
    <source>
        <dbReference type="PROSITE" id="PS50949"/>
    </source>
</evidence>
<keyword evidence="1" id="KW-0805">Transcription regulation</keyword>
<evidence type="ECO:0000256" key="3">
    <source>
        <dbReference type="ARBA" id="ARBA00023163"/>
    </source>
</evidence>
<dbReference type="CDD" id="cd07377">
    <property type="entry name" value="WHTH_GntR"/>
    <property type="match status" value="1"/>
</dbReference>
<dbReference type="SUPFAM" id="SSF46785">
    <property type="entry name" value="Winged helix' DNA-binding domain"/>
    <property type="match status" value="1"/>
</dbReference>
<dbReference type="AlphaFoldDB" id="Q1AYK0"/>
<dbReference type="KEGG" id="rxy:Rxyl_0554"/>
<dbReference type="Pfam" id="PF00392">
    <property type="entry name" value="GntR"/>
    <property type="match status" value="1"/>
</dbReference>
<dbReference type="PROSITE" id="PS50949">
    <property type="entry name" value="HTH_GNTR"/>
    <property type="match status" value="1"/>
</dbReference>
<keyword evidence="6" id="KW-1185">Reference proteome</keyword>
<feature type="domain" description="HTH gntR-type" evidence="4">
    <location>
        <begin position="14"/>
        <end position="82"/>
    </location>
</feature>
<dbReference type="Proteomes" id="UP000006637">
    <property type="component" value="Chromosome"/>
</dbReference>
<gene>
    <name evidence="5" type="ordered locus">Rxyl_0554</name>
</gene>
<organism evidence="5 6">
    <name type="scientific">Rubrobacter xylanophilus (strain DSM 9941 / JCM 11954 / NBRC 16129 / PRD-1)</name>
    <dbReference type="NCBI Taxonomy" id="266117"/>
    <lineage>
        <taxon>Bacteria</taxon>
        <taxon>Bacillati</taxon>
        <taxon>Actinomycetota</taxon>
        <taxon>Rubrobacteria</taxon>
        <taxon>Rubrobacterales</taxon>
        <taxon>Rubrobacteraceae</taxon>
        <taxon>Rubrobacter</taxon>
    </lineage>
</organism>
<evidence type="ECO:0000256" key="1">
    <source>
        <dbReference type="ARBA" id="ARBA00023015"/>
    </source>
</evidence>
<dbReference type="eggNOG" id="COG2186">
    <property type="taxonomic scope" value="Bacteria"/>
</dbReference>
<dbReference type="HOGENOM" id="CLU_017584_9_5_11"/>
<dbReference type="InterPro" id="IPR036388">
    <property type="entry name" value="WH-like_DNA-bd_sf"/>
</dbReference>
<dbReference type="EMBL" id="CP000386">
    <property type="protein sequence ID" value="ABG03528.1"/>
    <property type="molecule type" value="Genomic_DNA"/>
</dbReference>
<evidence type="ECO:0000313" key="6">
    <source>
        <dbReference type="Proteomes" id="UP000006637"/>
    </source>
</evidence>
<dbReference type="GO" id="GO:0003700">
    <property type="term" value="F:DNA-binding transcription factor activity"/>
    <property type="evidence" value="ECO:0007669"/>
    <property type="project" value="InterPro"/>
</dbReference>
<protein>
    <submittedName>
        <fullName evidence="5">Transcriptional regulator, GntR family</fullName>
    </submittedName>
</protein>
<dbReference type="Pfam" id="PF07729">
    <property type="entry name" value="FCD"/>
    <property type="match status" value="1"/>
</dbReference>
<reference evidence="5 6" key="1">
    <citation type="submission" date="2006-06" db="EMBL/GenBank/DDBJ databases">
        <title>Complete sequence of Rubrobacter xylanophilus DSM 9941.</title>
        <authorList>
            <consortium name="US DOE Joint Genome Institute"/>
            <person name="Copeland A."/>
            <person name="Lucas S."/>
            <person name="Lapidus A."/>
            <person name="Barry K."/>
            <person name="Detter J.C."/>
            <person name="Glavina del Rio T."/>
            <person name="Hammon N."/>
            <person name="Israni S."/>
            <person name="Dalin E."/>
            <person name="Tice H."/>
            <person name="Pitluck S."/>
            <person name="Munk A.C."/>
            <person name="Brettin T."/>
            <person name="Bruce D."/>
            <person name="Han C."/>
            <person name="Tapia R."/>
            <person name="Gilna P."/>
            <person name="Schmutz J."/>
            <person name="Larimer F."/>
            <person name="Land M."/>
            <person name="Hauser L."/>
            <person name="Kyrpides N."/>
            <person name="Lykidis A."/>
            <person name="da Costa M.S."/>
            <person name="Rainey F.A."/>
            <person name="Empadinhas N."/>
            <person name="Jolivet E."/>
            <person name="Battista J.R."/>
            <person name="Richardson P."/>
        </authorList>
    </citation>
    <scope>NUCLEOTIDE SEQUENCE [LARGE SCALE GENOMIC DNA]</scope>
    <source>
        <strain evidence="6">DSM 9941 / JCM 11954 / NBRC 16129 / PRD-1</strain>
    </source>
</reference>
<name>Q1AYK0_RUBXD</name>
<dbReference type="InterPro" id="IPR036390">
    <property type="entry name" value="WH_DNA-bd_sf"/>
</dbReference>
<dbReference type="Gene3D" id="1.10.10.10">
    <property type="entry name" value="Winged helix-like DNA-binding domain superfamily/Winged helix DNA-binding domain"/>
    <property type="match status" value="1"/>
</dbReference>
<dbReference type="PhylomeDB" id="Q1AYK0"/>
<keyword evidence="2" id="KW-0238">DNA-binding</keyword>
<keyword evidence="3" id="KW-0804">Transcription</keyword>
<evidence type="ECO:0000256" key="2">
    <source>
        <dbReference type="ARBA" id="ARBA00023125"/>
    </source>
</evidence>
<dbReference type="InterPro" id="IPR011711">
    <property type="entry name" value="GntR_C"/>
</dbReference>